<protein>
    <submittedName>
        <fullName evidence="1">Uncharacterized protein</fullName>
    </submittedName>
</protein>
<evidence type="ECO:0000313" key="1">
    <source>
        <dbReference type="EMBL" id="GIX89248.1"/>
    </source>
</evidence>
<organism evidence="1 2">
    <name type="scientific">Caerostris extrusa</name>
    <name type="common">Bark spider</name>
    <name type="synonym">Caerostris bankana</name>
    <dbReference type="NCBI Taxonomy" id="172846"/>
    <lineage>
        <taxon>Eukaryota</taxon>
        <taxon>Metazoa</taxon>
        <taxon>Ecdysozoa</taxon>
        <taxon>Arthropoda</taxon>
        <taxon>Chelicerata</taxon>
        <taxon>Arachnida</taxon>
        <taxon>Araneae</taxon>
        <taxon>Araneomorphae</taxon>
        <taxon>Entelegynae</taxon>
        <taxon>Araneoidea</taxon>
        <taxon>Araneidae</taxon>
        <taxon>Caerostris</taxon>
    </lineage>
</organism>
<dbReference type="AlphaFoldDB" id="A0AAV4NWY3"/>
<sequence>MPPASKCGNHLNMQQEGGEKEFIKVLFRVLGVTGRGQSLLFEKGNYYADPSPRFQLNWRRNRTFLAAFQTELELSL</sequence>
<evidence type="ECO:0000313" key="2">
    <source>
        <dbReference type="Proteomes" id="UP001054945"/>
    </source>
</evidence>
<dbReference type="EMBL" id="BPLR01003840">
    <property type="protein sequence ID" value="GIX89248.1"/>
    <property type="molecule type" value="Genomic_DNA"/>
</dbReference>
<accession>A0AAV4NWY3</accession>
<keyword evidence="2" id="KW-1185">Reference proteome</keyword>
<reference evidence="1 2" key="1">
    <citation type="submission" date="2021-06" db="EMBL/GenBank/DDBJ databases">
        <title>Caerostris extrusa draft genome.</title>
        <authorList>
            <person name="Kono N."/>
            <person name="Arakawa K."/>
        </authorList>
    </citation>
    <scope>NUCLEOTIDE SEQUENCE [LARGE SCALE GENOMIC DNA]</scope>
</reference>
<dbReference type="Proteomes" id="UP001054945">
    <property type="component" value="Unassembled WGS sequence"/>
</dbReference>
<gene>
    <name evidence="1" type="ORF">CEXT_538301</name>
</gene>
<feature type="non-terminal residue" evidence="1">
    <location>
        <position position="76"/>
    </location>
</feature>
<proteinExistence type="predicted"/>
<name>A0AAV4NWY3_CAEEX</name>
<comment type="caution">
    <text evidence="1">The sequence shown here is derived from an EMBL/GenBank/DDBJ whole genome shotgun (WGS) entry which is preliminary data.</text>
</comment>